<protein>
    <submittedName>
        <fullName evidence="2">Uncharacterized protein</fullName>
    </submittedName>
</protein>
<evidence type="ECO:0000313" key="2">
    <source>
        <dbReference type="EMBL" id="CAB3385482.1"/>
    </source>
</evidence>
<proteinExistence type="predicted"/>
<dbReference type="EMBL" id="CADEPI010000416">
    <property type="protein sequence ID" value="CAB3385482.1"/>
    <property type="molecule type" value="Genomic_DNA"/>
</dbReference>
<keyword evidence="3" id="KW-1185">Reference proteome</keyword>
<comment type="caution">
    <text evidence="2">The sequence shown here is derived from an EMBL/GenBank/DDBJ whole genome shotgun (WGS) entry which is preliminary data.</text>
</comment>
<gene>
    <name evidence="2" type="ORF">CLODIP_2_CD01970</name>
</gene>
<keyword evidence="1" id="KW-0175">Coiled coil</keyword>
<dbReference type="Proteomes" id="UP000494165">
    <property type="component" value="Unassembled WGS sequence"/>
</dbReference>
<evidence type="ECO:0000256" key="1">
    <source>
        <dbReference type="SAM" id="Coils"/>
    </source>
</evidence>
<sequence>TCWIYINSYSFSAFNSGSTMVNDKRLQLAKIRLQSLKAERQNLQDNAAAIIAANIQCFVSKRYPPANPLLTRNQEQAKMNPSSKLSEMNIYVRRSILNQLLNQRCRRENGDLPKFNAILNAFRFLFTILTREINLEKIMSFCPPALRTERLIEVMHLIATHAPNVKMLTFSGMKESSVFFSKYEKILCQDVLDSIGKMEKLAVLQIRSYKI</sequence>
<feature type="non-terminal residue" evidence="2">
    <location>
        <position position="1"/>
    </location>
</feature>
<accession>A0A8S1DWP4</accession>
<evidence type="ECO:0000313" key="3">
    <source>
        <dbReference type="Proteomes" id="UP000494165"/>
    </source>
</evidence>
<name>A0A8S1DWP4_9INSE</name>
<organism evidence="2 3">
    <name type="scientific">Cloeon dipterum</name>
    <dbReference type="NCBI Taxonomy" id="197152"/>
    <lineage>
        <taxon>Eukaryota</taxon>
        <taxon>Metazoa</taxon>
        <taxon>Ecdysozoa</taxon>
        <taxon>Arthropoda</taxon>
        <taxon>Hexapoda</taxon>
        <taxon>Insecta</taxon>
        <taxon>Pterygota</taxon>
        <taxon>Palaeoptera</taxon>
        <taxon>Ephemeroptera</taxon>
        <taxon>Pisciforma</taxon>
        <taxon>Baetidae</taxon>
        <taxon>Cloeon</taxon>
    </lineage>
</organism>
<feature type="coiled-coil region" evidence="1">
    <location>
        <begin position="26"/>
        <end position="53"/>
    </location>
</feature>
<reference evidence="2 3" key="1">
    <citation type="submission" date="2020-04" db="EMBL/GenBank/DDBJ databases">
        <authorList>
            <person name="Alioto T."/>
            <person name="Alioto T."/>
            <person name="Gomez Garrido J."/>
        </authorList>
    </citation>
    <scope>NUCLEOTIDE SEQUENCE [LARGE SCALE GENOMIC DNA]</scope>
</reference>
<dbReference type="AlphaFoldDB" id="A0A8S1DWP4"/>